<name>A0AAV1CH74_OLDCO</name>
<dbReference type="InterPro" id="IPR049941">
    <property type="entry name" value="LPLAT_7/PORCN-like"/>
</dbReference>
<feature type="transmembrane region" description="Helical" evidence="8">
    <location>
        <begin position="978"/>
        <end position="996"/>
    </location>
</feature>
<evidence type="ECO:0000256" key="1">
    <source>
        <dbReference type="ARBA" id="ARBA00004141"/>
    </source>
</evidence>
<feature type="transmembrane region" description="Helical" evidence="8">
    <location>
        <begin position="555"/>
        <end position="582"/>
    </location>
</feature>
<feature type="transmembrane region" description="Helical" evidence="8">
    <location>
        <begin position="911"/>
        <end position="931"/>
    </location>
</feature>
<evidence type="ECO:0000313" key="10">
    <source>
        <dbReference type="EMBL" id="CAI9093942.1"/>
    </source>
</evidence>
<proteinExistence type="predicted"/>
<evidence type="ECO:0000259" key="9">
    <source>
        <dbReference type="Pfam" id="PF13456"/>
    </source>
</evidence>
<dbReference type="Proteomes" id="UP001161247">
    <property type="component" value="Chromosome 2"/>
</dbReference>
<dbReference type="AlphaFoldDB" id="A0AAV1CH74"/>
<dbReference type="Gene3D" id="3.30.420.10">
    <property type="entry name" value="Ribonuclease H-like superfamily/Ribonuclease H"/>
    <property type="match status" value="1"/>
</dbReference>
<accession>A0AAV1CH74</accession>
<feature type="transmembrane region" description="Helical" evidence="8">
    <location>
        <begin position="634"/>
        <end position="654"/>
    </location>
</feature>
<dbReference type="InterPro" id="IPR044730">
    <property type="entry name" value="RNase_H-like_dom_plant"/>
</dbReference>
<comment type="subcellular location">
    <subcellularLocation>
        <location evidence="1">Membrane</location>
        <topology evidence="1">Multi-pass membrane protein</topology>
    </subcellularLocation>
</comment>
<feature type="transmembrane region" description="Helical" evidence="8">
    <location>
        <begin position="943"/>
        <end position="966"/>
    </location>
</feature>
<dbReference type="GO" id="GO:0005783">
    <property type="term" value="C:endoplasmic reticulum"/>
    <property type="evidence" value="ECO:0007669"/>
    <property type="project" value="TreeGrafter"/>
</dbReference>
<reference evidence="10" key="1">
    <citation type="submission" date="2023-03" db="EMBL/GenBank/DDBJ databases">
        <authorList>
            <person name="Julca I."/>
        </authorList>
    </citation>
    <scope>NUCLEOTIDE SEQUENCE</scope>
</reference>
<dbReference type="Pfam" id="PF13456">
    <property type="entry name" value="RVT_3"/>
    <property type="match status" value="1"/>
</dbReference>
<evidence type="ECO:0000256" key="3">
    <source>
        <dbReference type="ARBA" id="ARBA00022692"/>
    </source>
</evidence>
<evidence type="ECO:0000256" key="6">
    <source>
        <dbReference type="ARBA" id="ARBA00023315"/>
    </source>
</evidence>
<dbReference type="InterPro" id="IPR004299">
    <property type="entry name" value="MBOAT_fam"/>
</dbReference>
<dbReference type="PANTHER" id="PTHR13906">
    <property type="entry name" value="PORCUPINE"/>
    <property type="match status" value="1"/>
</dbReference>
<evidence type="ECO:0000256" key="2">
    <source>
        <dbReference type="ARBA" id="ARBA00022679"/>
    </source>
</evidence>
<feature type="transmembrane region" description="Helical" evidence="8">
    <location>
        <begin position="602"/>
        <end position="622"/>
    </location>
</feature>
<dbReference type="CDD" id="cd06222">
    <property type="entry name" value="RNase_H_like"/>
    <property type="match status" value="1"/>
</dbReference>
<keyword evidence="11" id="KW-1185">Reference proteome</keyword>
<dbReference type="InterPro" id="IPR002156">
    <property type="entry name" value="RNaseH_domain"/>
</dbReference>
<organism evidence="10 11">
    <name type="scientific">Oldenlandia corymbosa var. corymbosa</name>
    <dbReference type="NCBI Taxonomy" id="529605"/>
    <lineage>
        <taxon>Eukaryota</taxon>
        <taxon>Viridiplantae</taxon>
        <taxon>Streptophyta</taxon>
        <taxon>Embryophyta</taxon>
        <taxon>Tracheophyta</taxon>
        <taxon>Spermatophyta</taxon>
        <taxon>Magnoliopsida</taxon>
        <taxon>eudicotyledons</taxon>
        <taxon>Gunneridae</taxon>
        <taxon>Pentapetalae</taxon>
        <taxon>asterids</taxon>
        <taxon>lamiids</taxon>
        <taxon>Gentianales</taxon>
        <taxon>Rubiaceae</taxon>
        <taxon>Rubioideae</taxon>
        <taxon>Spermacoceae</taxon>
        <taxon>Hedyotis-Oldenlandia complex</taxon>
        <taxon>Oldenlandia</taxon>
    </lineage>
</organism>
<dbReference type="GO" id="GO:0008654">
    <property type="term" value="P:phospholipid biosynthetic process"/>
    <property type="evidence" value="ECO:0007669"/>
    <property type="project" value="TreeGrafter"/>
</dbReference>
<dbReference type="GO" id="GO:0016746">
    <property type="term" value="F:acyltransferase activity"/>
    <property type="evidence" value="ECO:0007669"/>
    <property type="project" value="UniProtKB-KW"/>
</dbReference>
<dbReference type="Pfam" id="PF03062">
    <property type="entry name" value="MBOAT"/>
    <property type="match status" value="1"/>
</dbReference>
<dbReference type="EMBL" id="OX459119">
    <property type="protein sequence ID" value="CAI9093942.1"/>
    <property type="molecule type" value="Genomic_DNA"/>
</dbReference>
<evidence type="ECO:0000256" key="8">
    <source>
        <dbReference type="SAM" id="Phobius"/>
    </source>
</evidence>
<dbReference type="GO" id="GO:0003676">
    <property type="term" value="F:nucleic acid binding"/>
    <property type="evidence" value="ECO:0007669"/>
    <property type="project" value="InterPro"/>
</dbReference>
<evidence type="ECO:0000256" key="4">
    <source>
        <dbReference type="ARBA" id="ARBA00022989"/>
    </source>
</evidence>
<gene>
    <name evidence="10" type="ORF">OLC1_LOCUS5232</name>
</gene>
<dbReference type="PANTHER" id="PTHR13906:SF4">
    <property type="entry name" value="LYSOPHOSPHOLIPID ACYLTRANSFERASE 6"/>
    <property type="match status" value="1"/>
</dbReference>
<sequence>MAFCSEHGGETSQFHPIEEDIPPNTHNTAPSLLDQGARLEHFKKNFELLIAVNQPDVVAVLEPRINGVDADEFIKRSQFDRSFRVEANGFSSGIWVLWKDNVDLEPESRYQKGFMARTLKNFKGVSKAWLLGEDLNSILRESEEKGGVVNGLGSCKWFAEWMLQTEMLELPTVYDVERNEGKMGGKNLSNSLLHGTSMRNLMGWCRNIGDRRLNLSVQRRTSQRRSHSGIKKEVLEMELSQELDEIMVHEELLLIQKANREWNLYGDKNSKFDHCYMKRRRKRNRVSALKDDSGRVIDEPEALKKLAVEYFKSLYATRPAKPVMYGVRNCFSPIQHEDLRALENEVRGDEGSMDKKVTVTGRIDYRRRKGGATTTHGESLYHSRRELELGDVPEFSISLSAYKNCSDYVAKPGKKAGSEFMINIGSTSITGAELWGIWQGLVLAWEKGERKVIVETASSAAIKLVKDRQRPAGVHGSLISSIRELLDRRWTATLQHTYREAHFAADCLVGRKEQLPWGTRKLDRPLTFVTQWLRHDSADPNPVVFSDMGLPEMDAMASAIGVSVPVLRFLLCFVVTIPVSFLHRFVPGVTGRHVYAGLTGAVLSYLSFGFSSNLHFLVPMLLGYASMVLTRKYCGIITFFLAFGYLIGCHVYYMSGDAWKEGGIDATGALMVITLKIISCVINYNDGLLKEENLREAQKKNRLEKLPSLIEYFGYCLCCGSHFAGPVYEMKDYLQWTERKGIWKSSEKGSPSPFGATLRAIVQAAICMGLYLYLSPRYPLSRFNEPVYQEWGFWKRLSYQYMSGFTARWKYYFIWSISEAAIIISGLGFSGWTDSSPPKPRWDRAKNVDILGVEFAKSSVQLPLVWNIQVSTWLRHYVYERLVQNGKKAGFFQLLATQTVSAVWHGLYPGYIIFFVQSALFIAGSRVLYRWQQATNVAVFKKLLVFLNFAYTLLTLNYSAVGFMVLSLNETINAYKSVYYIGTILPILLILLGKIIKPARPARAKARKEE</sequence>
<keyword evidence="6" id="KW-0012">Acyltransferase</keyword>
<dbReference type="GO" id="GO:0019432">
    <property type="term" value="P:triglyceride biosynthetic process"/>
    <property type="evidence" value="ECO:0007669"/>
    <property type="project" value="TreeGrafter"/>
</dbReference>
<feature type="transmembrane region" description="Helical" evidence="8">
    <location>
        <begin position="811"/>
        <end position="832"/>
    </location>
</feature>
<dbReference type="GO" id="GO:0004523">
    <property type="term" value="F:RNA-DNA hybrid ribonuclease activity"/>
    <property type="evidence" value="ECO:0007669"/>
    <property type="project" value="InterPro"/>
</dbReference>
<keyword evidence="5 8" id="KW-0472">Membrane</keyword>
<dbReference type="GO" id="GO:0016020">
    <property type="term" value="C:membrane"/>
    <property type="evidence" value="ECO:0007669"/>
    <property type="project" value="UniProtKB-SubCell"/>
</dbReference>
<keyword evidence="4 8" id="KW-1133">Transmembrane helix</keyword>
<evidence type="ECO:0000256" key="7">
    <source>
        <dbReference type="SAM" id="MobiDB-lite"/>
    </source>
</evidence>
<dbReference type="InterPro" id="IPR036397">
    <property type="entry name" value="RNaseH_sf"/>
</dbReference>
<evidence type="ECO:0000313" key="11">
    <source>
        <dbReference type="Proteomes" id="UP001161247"/>
    </source>
</evidence>
<dbReference type="GO" id="GO:0030258">
    <property type="term" value="P:lipid modification"/>
    <property type="evidence" value="ECO:0007669"/>
    <property type="project" value="TreeGrafter"/>
</dbReference>
<evidence type="ECO:0000256" key="5">
    <source>
        <dbReference type="ARBA" id="ARBA00023136"/>
    </source>
</evidence>
<keyword evidence="3 8" id="KW-0812">Transmembrane</keyword>
<keyword evidence="2" id="KW-0808">Transferase</keyword>
<feature type="region of interest" description="Disordered" evidence="7">
    <location>
        <begin position="1"/>
        <end position="29"/>
    </location>
</feature>
<feature type="domain" description="RNase H type-1" evidence="9">
    <location>
        <begin position="426"/>
        <end position="509"/>
    </location>
</feature>
<protein>
    <submittedName>
        <fullName evidence="10">OLC1v1029555C1</fullName>
    </submittedName>
</protein>